<accession>A0ABR9ITY2</accession>
<gene>
    <name evidence="2" type="ORF">H4W29_003824</name>
</gene>
<protein>
    <recommendedName>
        <fullName evidence="4">Peptidase</fullName>
    </recommendedName>
</protein>
<feature type="compositionally biased region" description="Basic and acidic residues" evidence="1">
    <location>
        <begin position="72"/>
        <end position="81"/>
    </location>
</feature>
<feature type="region of interest" description="Disordered" evidence="1">
    <location>
        <begin position="203"/>
        <end position="234"/>
    </location>
</feature>
<comment type="caution">
    <text evidence="2">The sequence shown here is derived from an EMBL/GenBank/DDBJ whole genome shotgun (WGS) entry which is preliminary data.</text>
</comment>
<reference evidence="2 3" key="1">
    <citation type="submission" date="2020-10" db="EMBL/GenBank/DDBJ databases">
        <title>Sequencing the genomes of 1000 actinobacteria strains.</title>
        <authorList>
            <person name="Klenk H.-P."/>
        </authorList>
    </citation>
    <scope>NUCLEOTIDE SEQUENCE [LARGE SCALE GENOMIC DNA]</scope>
    <source>
        <strain evidence="2 3">DSM 7307</strain>
    </source>
</reference>
<name>A0ABR9ITY2_RHIVS</name>
<evidence type="ECO:0008006" key="4">
    <source>
        <dbReference type="Google" id="ProtNLM"/>
    </source>
</evidence>
<proteinExistence type="predicted"/>
<dbReference type="EMBL" id="JADBEC010000001">
    <property type="protein sequence ID" value="MBE1506643.1"/>
    <property type="molecule type" value="Genomic_DNA"/>
</dbReference>
<feature type="compositionally biased region" description="Basic and acidic residues" evidence="1">
    <location>
        <begin position="48"/>
        <end position="63"/>
    </location>
</feature>
<feature type="region of interest" description="Disordered" evidence="1">
    <location>
        <begin position="1"/>
        <end position="84"/>
    </location>
</feature>
<sequence length="234" mass="24640">MTAMLSRNLFPTIARSAEGTGSGGGDAGESAAPETILFPEDASSPDGDNSHDDHDDAADRNVGKPDGASDDPADRIPDDGRYSLTMPEGIEVDQELIDALGPDFHNLGLTVRQAQQLADRFIEIQGRRGKAAGEAWAGRVQGWADEARKDREIGGPKWAGTVGSAQRALSRLGTPALREYLNTSGGGNHPEMIRIFAKVGSMIQEDNPPNGGAGGNGRKAETAHLMFPKDAPKG</sequence>
<keyword evidence="3" id="KW-1185">Reference proteome</keyword>
<dbReference type="Proteomes" id="UP000620262">
    <property type="component" value="Unassembled WGS sequence"/>
</dbReference>
<dbReference type="RefSeq" id="WP_192730320.1">
    <property type="nucleotide sequence ID" value="NZ_BAAAVL010000018.1"/>
</dbReference>
<evidence type="ECO:0000256" key="1">
    <source>
        <dbReference type="SAM" id="MobiDB-lite"/>
    </source>
</evidence>
<evidence type="ECO:0000313" key="3">
    <source>
        <dbReference type="Proteomes" id="UP000620262"/>
    </source>
</evidence>
<evidence type="ECO:0000313" key="2">
    <source>
        <dbReference type="EMBL" id="MBE1506643.1"/>
    </source>
</evidence>
<organism evidence="2 3">
    <name type="scientific">Rhizobium viscosum</name>
    <name type="common">Arthrobacter viscosus</name>
    <dbReference type="NCBI Taxonomy" id="1673"/>
    <lineage>
        <taxon>Bacteria</taxon>
        <taxon>Pseudomonadati</taxon>
        <taxon>Pseudomonadota</taxon>
        <taxon>Alphaproteobacteria</taxon>
        <taxon>Hyphomicrobiales</taxon>
        <taxon>Rhizobiaceae</taxon>
        <taxon>Rhizobium/Agrobacterium group</taxon>
        <taxon>Rhizobium</taxon>
    </lineage>
</organism>